<sequence length="361" mass="39720">MARVPHPIKSHAALTYKEPLSVRMGRLFMLLGSIILVLGLLYTVAWLMTSMALKSGVKDWMKARKAQGYIASYEDKKVEMGGFPFSVRATLNVVKFAPPKNAQKKRDWFWSAKTVDFEIIPLPWTLGTVHVDLGAEQTLRLGRQVLEGRAESLKLSQDWLSDGIPESLGLSIKNWQLQSSGALLNVASLEMEGARKEDGAYGLDLQAERMDLPLGITGMGRRVSEVTLHAKLTENFGATGMGKEDLILWRDAGGTLELERIQVNYLPLILQGNGTVALDADLQPVGAFTARIQGFFETVSRLRRGGIIRGPDASMAKVVLGMLSKQPKNGGPASISLPLTLQERALFAGPVRLIEMPRIEW</sequence>
<reference evidence="2 3" key="1">
    <citation type="submission" date="2016-07" db="EMBL/GenBank/DDBJ databases">
        <authorList>
            <person name="Lefevre C.T."/>
        </authorList>
    </citation>
    <scope>NUCLEOTIDE SEQUENCE [LARGE SCALE GENOMIC DNA]</scope>
    <source>
        <strain evidence="2">PR1</strain>
    </source>
</reference>
<evidence type="ECO:0000256" key="1">
    <source>
        <dbReference type="SAM" id="Phobius"/>
    </source>
</evidence>
<keyword evidence="1" id="KW-1133">Transmembrane helix</keyword>
<protein>
    <recommendedName>
        <fullName evidence="4">DUF2125 domain-containing protein</fullName>
    </recommendedName>
</protein>
<evidence type="ECO:0000313" key="3">
    <source>
        <dbReference type="Proteomes" id="UP000231658"/>
    </source>
</evidence>
<accession>A0A1C3RLT4</accession>
<dbReference type="InterPro" id="IPR018666">
    <property type="entry name" value="DUF2125"/>
</dbReference>
<proteinExistence type="predicted"/>
<dbReference type="OrthoDB" id="7169664at2"/>
<feature type="transmembrane region" description="Helical" evidence="1">
    <location>
        <begin position="27"/>
        <end position="48"/>
    </location>
</feature>
<dbReference type="EMBL" id="FLYE01000048">
    <property type="protein sequence ID" value="SCA58244.1"/>
    <property type="molecule type" value="Genomic_DNA"/>
</dbReference>
<keyword evidence="1" id="KW-0472">Membrane</keyword>
<organism evidence="2 3">
    <name type="scientific">Candidatus Terasakiella magnetica</name>
    <dbReference type="NCBI Taxonomy" id="1867952"/>
    <lineage>
        <taxon>Bacteria</taxon>
        <taxon>Pseudomonadati</taxon>
        <taxon>Pseudomonadota</taxon>
        <taxon>Alphaproteobacteria</taxon>
        <taxon>Rhodospirillales</taxon>
        <taxon>Terasakiellaceae</taxon>
        <taxon>Terasakiella</taxon>
    </lineage>
</organism>
<gene>
    <name evidence="2" type="ORF">MTBPR1_90091</name>
</gene>
<dbReference type="RefSeq" id="WP_083223184.1">
    <property type="nucleotide sequence ID" value="NZ_FLYE01000048.1"/>
</dbReference>
<name>A0A1C3RLT4_9PROT</name>
<keyword evidence="3" id="KW-1185">Reference proteome</keyword>
<keyword evidence="1" id="KW-0812">Transmembrane</keyword>
<evidence type="ECO:0000313" key="2">
    <source>
        <dbReference type="EMBL" id="SCA58244.1"/>
    </source>
</evidence>
<dbReference type="Proteomes" id="UP000231658">
    <property type="component" value="Unassembled WGS sequence"/>
</dbReference>
<dbReference type="STRING" id="1867952.MTBPR1_90091"/>
<dbReference type="Pfam" id="PF09898">
    <property type="entry name" value="DUF2125"/>
    <property type="match status" value="1"/>
</dbReference>
<evidence type="ECO:0008006" key="4">
    <source>
        <dbReference type="Google" id="ProtNLM"/>
    </source>
</evidence>
<dbReference type="AlphaFoldDB" id="A0A1C3RLT4"/>